<keyword evidence="4" id="KW-1185">Reference proteome</keyword>
<accession>A0A2K2CU35</accession>
<keyword evidence="1" id="KW-0472">Membrane</keyword>
<dbReference type="Proteomes" id="UP000008810">
    <property type="component" value="Chromosome 4"/>
</dbReference>
<evidence type="ECO:0000313" key="3">
    <source>
        <dbReference type="EnsemblPlants" id="PNT65540"/>
    </source>
</evidence>
<dbReference type="InParanoid" id="A0A2K2CU35"/>
<evidence type="ECO:0000313" key="2">
    <source>
        <dbReference type="EMBL" id="PNT65540.1"/>
    </source>
</evidence>
<evidence type="ECO:0000313" key="4">
    <source>
        <dbReference type="Proteomes" id="UP000008810"/>
    </source>
</evidence>
<dbReference type="Gramene" id="PNT65540">
    <property type="protein sequence ID" value="PNT65540"/>
    <property type="gene ID" value="BRADI_4g44085v3"/>
</dbReference>
<evidence type="ECO:0000256" key="1">
    <source>
        <dbReference type="SAM" id="Phobius"/>
    </source>
</evidence>
<keyword evidence="1" id="KW-0812">Transmembrane</keyword>
<organism evidence="2">
    <name type="scientific">Brachypodium distachyon</name>
    <name type="common">Purple false brome</name>
    <name type="synonym">Trachynia distachya</name>
    <dbReference type="NCBI Taxonomy" id="15368"/>
    <lineage>
        <taxon>Eukaryota</taxon>
        <taxon>Viridiplantae</taxon>
        <taxon>Streptophyta</taxon>
        <taxon>Embryophyta</taxon>
        <taxon>Tracheophyta</taxon>
        <taxon>Spermatophyta</taxon>
        <taxon>Magnoliopsida</taxon>
        <taxon>Liliopsida</taxon>
        <taxon>Poales</taxon>
        <taxon>Poaceae</taxon>
        <taxon>BOP clade</taxon>
        <taxon>Pooideae</taxon>
        <taxon>Stipodae</taxon>
        <taxon>Brachypodieae</taxon>
        <taxon>Brachypodium</taxon>
    </lineage>
</organism>
<name>A0A2K2CU35_BRADI</name>
<dbReference type="EnsemblPlants" id="PNT65540">
    <property type="protein sequence ID" value="PNT65540"/>
    <property type="gene ID" value="BRADI_4g44085v3"/>
</dbReference>
<dbReference type="AlphaFoldDB" id="A0A2K2CU35"/>
<reference evidence="2" key="2">
    <citation type="submission" date="2017-06" db="EMBL/GenBank/DDBJ databases">
        <title>WGS assembly of Brachypodium distachyon.</title>
        <authorList>
            <consortium name="The International Brachypodium Initiative"/>
            <person name="Lucas S."/>
            <person name="Harmon-Smith M."/>
            <person name="Lail K."/>
            <person name="Tice H."/>
            <person name="Grimwood J."/>
            <person name="Bruce D."/>
            <person name="Barry K."/>
            <person name="Shu S."/>
            <person name="Lindquist E."/>
            <person name="Wang M."/>
            <person name="Pitluck S."/>
            <person name="Vogel J.P."/>
            <person name="Garvin D.F."/>
            <person name="Mockler T.C."/>
            <person name="Schmutz J."/>
            <person name="Rokhsar D."/>
            <person name="Bevan M.W."/>
        </authorList>
    </citation>
    <scope>NUCLEOTIDE SEQUENCE</scope>
    <source>
        <strain evidence="2">Bd21</strain>
    </source>
</reference>
<keyword evidence="1" id="KW-1133">Transmembrane helix</keyword>
<dbReference type="EMBL" id="CM000883">
    <property type="protein sequence ID" value="PNT65540.1"/>
    <property type="molecule type" value="Genomic_DNA"/>
</dbReference>
<reference evidence="2 3" key="1">
    <citation type="journal article" date="2010" name="Nature">
        <title>Genome sequencing and analysis of the model grass Brachypodium distachyon.</title>
        <authorList>
            <consortium name="International Brachypodium Initiative"/>
        </authorList>
    </citation>
    <scope>NUCLEOTIDE SEQUENCE [LARGE SCALE GENOMIC DNA]</scope>
    <source>
        <strain evidence="2 3">Bd21</strain>
    </source>
</reference>
<protein>
    <submittedName>
        <fullName evidence="2 3">Uncharacterized protein</fullName>
    </submittedName>
</protein>
<proteinExistence type="predicted"/>
<feature type="transmembrane region" description="Helical" evidence="1">
    <location>
        <begin position="40"/>
        <end position="57"/>
    </location>
</feature>
<gene>
    <name evidence="2" type="ORF">BRADI_4g44085v3</name>
</gene>
<sequence length="124" mass="14085">MMMGPHLLQSIYASLSSFWLSVPKAPVTGPYHTTESQRPLPYPLLLLVLLCVLFLLYRGRRREVSTQQLGKALSHLAIALLLWPLQKRCGANDGGRAWLLDVPDLFPVRRENCMRFGFAFAWST</sequence>
<reference evidence="3" key="3">
    <citation type="submission" date="2018-08" db="UniProtKB">
        <authorList>
            <consortium name="EnsemblPlants"/>
        </authorList>
    </citation>
    <scope>IDENTIFICATION</scope>
    <source>
        <strain evidence="3">cv. Bd21</strain>
    </source>
</reference>